<dbReference type="PANTHER" id="PTHR43557">
    <property type="entry name" value="APOPTOSIS-INDUCING FACTOR 1"/>
    <property type="match status" value="1"/>
</dbReference>
<proteinExistence type="predicted"/>
<name>A0ABS6I1V5_9MICC</name>
<evidence type="ECO:0000256" key="4">
    <source>
        <dbReference type="ARBA" id="ARBA00023002"/>
    </source>
</evidence>
<dbReference type="Pfam" id="PF14759">
    <property type="entry name" value="Reductase_C"/>
    <property type="match status" value="1"/>
</dbReference>
<evidence type="ECO:0000259" key="5">
    <source>
        <dbReference type="Pfam" id="PF07992"/>
    </source>
</evidence>
<feature type="domain" description="Reductase C-terminal" evidence="6">
    <location>
        <begin position="332"/>
        <end position="416"/>
    </location>
</feature>
<evidence type="ECO:0000256" key="3">
    <source>
        <dbReference type="ARBA" id="ARBA00022827"/>
    </source>
</evidence>
<reference evidence="7 8" key="1">
    <citation type="submission" date="2021-06" db="EMBL/GenBank/DDBJ databases">
        <authorList>
            <person name="Jeong J.W."/>
        </authorList>
    </citation>
    <scope>NUCLEOTIDE SEQUENCE [LARGE SCALE GENOMIC DNA]</scope>
    <source>
        <strain evidence="7 8">MMS21-TAE1-1</strain>
    </source>
</reference>
<sequence length="420" mass="43944">MSGESSVGELGSYDVLIVGAGQAGVQTAMSLRQGGFSGSIAIVDAENELPYERPPLSKAYLRGDAEVGEFRFRSADYWAKNSIDLISGTTVESVDVEAHEVLTGMGLRIGYSHLVWAAGGRARRLTVPGADLSGVFSLRNHADAERLRGSLAGARNAVIIGGGYIGLEAAAALVQRAVSVTVIEVQERLLARVTCAAVSDFYSDLHRASGTTVLLSSGVEQILGERGHVVGVQLSDGQILPADLVIVGVGLIPNVEPLAAAGVVCTNGVEVDGDCRTSVAHIFAVGDCANYKSPFAGGMRVRLESVPNAVEHGKAVASAILSTPNEGMTPPWFWSHQFDTRLQTVGLQAGHDEAILRGEPGQSKFSIVYLRGGRVIALDCINSIADFAQGKLLVAQGTPATAEELADTSIQLKSLATKVP</sequence>
<accession>A0ABS6I1V5</accession>
<gene>
    <name evidence="7" type="ORF">KSW38_04940</name>
</gene>
<evidence type="ECO:0000256" key="1">
    <source>
        <dbReference type="ARBA" id="ARBA00001974"/>
    </source>
</evidence>
<comment type="cofactor">
    <cofactor evidence="1">
        <name>FAD</name>
        <dbReference type="ChEBI" id="CHEBI:57692"/>
    </cofactor>
</comment>
<dbReference type="InterPro" id="IPR028202">
    <property type="entry name" value="Reductase_C"/>
</dbReference>
<feature type="domain" description="FAD/NAD(P)-binding" evidence="5">
    <location>
        <begin position="13"/>
        <end position="313"/>
    </location>
</feature>
<dbReference type="InterPro" id="IPR023753">
    <property type="entry name" value="FAD/NAD-binding_dom"/>
</dbReference>
<organism evidence="7 8">
    <name type="scientific">Paenarthrobacter aromaticivorans</name>
    <dbReference type="NCBI Taxonomy" id="2849150"/>
    <lineage>
        <taxon>Bacteria</taxon>
        <taxon>Bacillati</taxon>
        <taxon>Actinomycetota</taxon>
        <taxon>Actinomycetes</taxon>
        <taxon>Micrococcales</taxon>
        <taxon>Micrococcaceae</taxon>
        <taxon>Paenarthrobacter</taxon>
    </lineage>
</organism>
<keyword evidence="3" id="KW-0274">FAD</keyword>
<comment type="caution">
    <text evidence="7">The sequence shown here is derived from an EMBL/GenBank/DDBJ whole genome shotgun (WGS) entry which is preliminary data.</text>
</comment>
<evidence type="ECO:0000313" key="8">
    <source>
        <dbReference type="Proteomes" id="UP000824166"/>
    </source>
</evidence>
<keyword evidence="2" id="KW-0285">Flavoprotein</keyword>
<protein>
    <submittedName>
        <fullName evidence="7">FAD-dependent oxidoreductase</fullName>
    </submittedName>
</protein>
<keyword evidence="4" id="KW-0560">Oxidoreductase</keyword>
<dbReference type="RefSeq" id="WP_216923376.1">
    <property type="nucleotide sequence ID" value="NZ_JAHOPC010000002.1"/>
</dbReference>
<dbReference type="EMBL" id="JAHOPC010000002">
    <property type="protein sequence ID" value="MBU8865634.1"/>
    <property type="molecule type" value="Genomic_DNA"/>
</dbReference>
<evidence type="ECO:0000259" key="6">
    <source>
        <dbReference type="Pfam" id="PF14759"/>
    </source>
</evidence>
<evidence type="ECO:0000313" key="7">
    <source>
        <dbReference type="EMBL" id="MBU8865634.1"/>
    </source>
</evidence>
<dbReference type="InterPro" id="IPR050446">
    <property type="entry name" value="FAD-oxidoreductase/Apoptosis"/>
</dbReference>
<dbReference type="Proteomes" id="UP000824166">
    <property type="component" value="Unassembled WGS sequence"/>
</dbReference>
<dbReference type="PANTHER" id="PTHR43557:SF2">
    <property type="entry name" value="RIESKE DOMAIN-CONTAINING PROTEIN-RELATED"/>
    <property type="match status" value="1"/>
</dbReference>
<dbReference type="Pfam" id="PF07992">
    <property type="entry name" value="Pyr_redox_2"/>
    <property type="match status" value="1"/>
</dbReference>
<keyword evidence="8" id="KW-1185">Reference proteome</keyword>
<evidence type="ECO:0000256" key="2">
    <source>
        <dbReference type="ARBA" id="ARBA00022630"/>
    </source>
</evidence>